<dbReference type="SUPFAM" id="SSF53213">
    <property type="entry name" value="LigB-like"/>
    <property type="match status" value="1"/>
</dbReference>
<reference evidence="3 4" key="1">
    <citation type="submission" date="2021-05" db="EMBL/GenBank/DDBJ databases">
        <title>The draft genome of Geobacter luticola JCM 17780.</title>
        <authorList>
            <person name="Xu Z."/>
            <person name="Masuda Y."/>
            <person name="Itoh H."/>
            <person name="Senoo K."/>
        </authorList>
    </citation>
    <scope>NUCLEOTIDE SEQUENCE [LARGE SCALE GENOMIC DNA]</scope>
    <source>
        <strain evidence="3 4">JCM 17780</strain>
    </source>
</reference>
<comment type="similarity">
    <text evidence="1 2">Belongs to the MEMO1 family.</text>
</comment>
<keyword evidence="4" id="KW-1185">Reference proteome</keyword>
<dbReference type="CDD" id="cd07361">
    <property type="entry name" value="MEMO_like"/>
    <property type="match status" value="1"/>
</dbReference>
<comment type="caution">
    <text evidence="3">The sequence shown here is derived from an EMBL/GenBank/DDBJ whole genome shotgun (WGS) entry which is preliminary data.</text>
</comment>
<evidence type="ECO:0000256" key="2">
    <source>
        <dbReference type="HAMAP-Rule" id="MF_00055"/>
    </source>
</evidence>
<sequence length="267" mass="28237">MLRQPAVAGQFYTDNPRQLRAELERLVVTAAAKERPLGVIAPHAGYMYSGAVAGELYGAVDVPATVIILGPNHHGAGRRAALSPAAQWQTPLGAVEVNSRLSALVRQHAPLVEEDAAAHLYEHSLEVQVPFLQFVRPDVSIVPLCLGFGDFASCRALGEGLAAAIREYGEEVLIVASSDMTHYESATTARRRDEPAMAAVLALDPPGLLRVCRQEGITMCGVVPATVMLVAALALGATGARLVRYATSGDVTGDNRQVVAYAAFTVT</sequence>
<evidence type="ECO:0000313" key="4">
    <source>
        <dbReference type="Proteomes" id="UP000756860"/>
    </source>
</evidence>
<dbReference type="InterPro" id="IPR002737">
    <property type="entry name" value="MEMO1_fam"/>
</dbReference>
<dbReference type="NCBIfam" id="TIGR04336">
    <property type="entry name" value="AmmeMemoSam_B"/>
    <property type="match status" value="1"/>
</dbReference>
<evidence type="ECO:0000256" key="1">
    <source>
        <dbReference type="ARBA" id="ARBA00006315"/>
    </source>
</evidence>
<dbReference type="EMBL" id="JAHCVK010000007">
    <property type="protein sequence ID" value="MBT0654083.1"/>
    <property type="molecule type" value="Genomic_DNA"/>
</dbReference>
<evidence type="ECO:0000313" key="3">
    <source>
        <dbReference type="EMBL" id="MBT0654083.1"/>
    </source>
</evidence>
<dbReference type="Proteomes" id="UP000756860">
    <property type="component" value="Unassembled WGS sequence"/>
</dbReference>
<gene>
    <name evidence="3" type="primary">amrB</name>
    <name evidence="3" type="ORF">KI810_13535</name>
</gene>
<dbReference type="Pfam" id="PF01875">
    <property type="entry name" value="Memo"/>
    <property type="match status" value="1"/>
</dbReference>
<dbReference type="PANTHER" id="PTHR11060">
    <property type="entry name" value="PROTEIN MEMO1"/>
    <property type="match status" value="1"/>
</dbReference>
<dbReference type="PANTHER" id="PTHR11060:SF0">
    <property type="entry name" value="PROTEIN MEMO1"/>
    <property type="match status" value="1"/>
</dbReference>
<protein>
    <recommendedName>
        <fullName evidence="2">MEMO1 family protein KI810_13535</fullName>
    </recommendedName>
</protein>
<organism evidence="3 4">
    <name type="scientific">Geomobilimonas luticola</name>
    <dbReference type="NCBI Taxonomy" id="1114878"/>
    <lineage>
        <taxon>Bacteria</taxon>
        <taxon>Pseudomonadati</taxon>
        <taxon>Thermodesulfobacteriota</taxon>
        <taxon>Desulfuromonadia</taxon>
        <taxon>Geobacterales</taxon>
        <taxon>Geobacteraceae</taxon>
        <taxon>Geomobilimonas</taxon>
    </lineage>
</organism>
<proteinExistence type="inferred from homology"/>
<dbReference type="HAMAP" id="MF_00055">
    <property type="entry name" value="MEMO1"/>
    <property type="match status" value="1"/>
</dbReference>
<accession>A0ABS5SFD5</accession>
<dbReference type="Gene3D" id="3.40.830.10">
    <property type="entry name" value="LigB-like"/>
    <property type="match status" value="1"/>
</dbReference>
<name>A0ABS5SFD5_9BACT</name>
<dbReference type="RefSeq" id="WP_214176093.1">
    <property type="nucleotide sequence ID" value="NZ_JAHCVK010000007.1"/>
</dbReference>